<organism evidence="1 3">
    <name type="scientific">Medicago truncatula</name>
    <name type="common">Barrel medic</name>
    <name type="synonym">Medicago tribuloides</name>
    <dbReference type="NCBI Taxonomy" id="3880"/>
    <lineage>
        <taxon>Eukaryota</taxon>
        <taxon>Viridiplantae</taxon>
        <taxon>Streptophyta</taxon>
        <taxon>Embryophyta</taxon>
        <taxon>Tracheophyta</taxon>
        <taxon>Spermatophyta</taxon>
        <taxon>Magnoliopsida</taxon>
        <taxon>eudicotyledons</taxon>
        <taxon>Gunneridae</taxon>
        <taxon>Pentapetalae</taxon>
        <taxon>rosids</taxon>
        <taxon>fabids</taxon>
        <taxon>Fabales</taxon>
        <taxon>Fabaceae</taxon>
        <taxon>Papilionoideae</taxon>
        <taxon>50 kb inversion clade</taxon>
        <taxon>NPAAA clade</taxon>
        <taxon>Hologalegina</taxon>
        <taxon>IRL clade</taxon>
        <taxon>Trifolieae</taxon>
        <taxon>Medicago</taxon>
    </lineage>
</organism>
<gene>
    <name evidence="1" type="ordered locus">MTR_4g088480</name>
</gene>
<reference evidence="1 3" key="1">
    <citation type="journal article" date="2011" name="Nature">
        <title>The Medicago genome provides insight into the evolution of rhizobial symbioses.</title>
        <authorList>
            <person name="Young N.D."/>
            <person name="Debelle F."/>
            <person name="Oldroyd G.E."/>
            <person name="Geurts R."/>
            <person name="Cannon S.B."/>
            <person name="Udvardi M.K."/>
            <person name="Benedito V.A."/>
            <person name="Mayer K.F."/>
            <person name="Gouzy J."/>
            <person name="Schoof H."/>
            <person name="Van de Peer Y."/>
            <person name="Proost S."/>
            <person name="Cook D.R."/>
            <person name="Meyers B.C."/>
            <person name="Spannagl M."/>
            <person name="Cheung F."/>
            <person name="De Mita S."/>
            <person name="Krishnakumar V."/>
            <person name="Gundlach H."/>
            <person name="Zhou S."/>
            <person name="Mudge J."/>
            <person name="Bharti A.K."/>
            <person name="Murray J.D."/>
            <person name="Naoumkina M.A."/>
            <person name="Rosen B."/>
            <person name="Silverstein K.A."/>
            <person name="Tang H."/>
            <person name="Rombauts S."/>
            <person name="Zhao P.X."/>
            <person name="Zhou P."/>
            <person name="Barbe V."/>
            <person name="Bardou P."/>
            <person name="Bechner M."/>
            <person name="Bellec A."/>
            <person name="Berger A."/>
            <person name="Berges H."/>
            <person name="Bidwell S."/>
            <person name="Bisseling T."/>
            <person name="Choisne N."/>
            <person name="Couloux A."/>
            <person name="Denny R."/>
            <person name="Deshpande S."/>
            <person name="Dai X."/>
            <person name="Doyle J.J."/>
            <person name="Dudez A.M."/>
            <person name="Farmer A.D."/>
            <person name="Fouteau S."/>
            <person name="Franken C."/>
            <person name="Gibelin C."/>
            <person name="Gish J."/>
            <person name="Goldstein S."/>
            <person name="Gonzalez A.J."/>
            <person name="Green P.J."/>
            <person name="Hallab A."/>
            <person name="Hartog M."/>
            <person name="Hua A."/>
            <person name="Humphray S.J."/>
            <person name="Jeong D.H."/>
            <person name="Jing Y."/>
            <person name="Jocker A."/>
            <person name="Kenton S.M."/>
            <person name="Kim D.J."/>
            <person name="Klee K."/>
            <person name="Lai H."/>
            <person name="Lang C."/>
            <person name="Lin S."/>
            <person name="Macmil S.L."/>
            <person name="Magdelenat G."/>
            <person name="Matthews L."/>
            <person name="McCorrison J."/>
            <person name="Monaghan E.L."/>
            <person name="Mun J.H."/>
            <person name="Najar F.Z."/>
            <person name="Nicholson C."/>
            <person name="Noirot C."/>
            <person name="O'Bleness M."/>
            <person name="Paule C.R."/>
            <person name="Poulain J."/>
            <person name="Prion F."/>
            <person name="Qin B."/>
            <person name="Qu C."/>
            <person name="Retzel E.F."/>
            <person name="Riddle C."/>
            <person name="Sallet E."/>
            <person name="Samain S."/>
            <person name="Samson N."/>
            <person name="Sanders I."/>
            <person name="Saurat O."/>
            <person name="Scarpelli C."/>
            <person name="Schiex T."/>
            <person name="Segurens B."/>
            <person name="Severin A.J."/>
            <person name="Sherrier D.J."/>
            <person name="Shi R."/>
            <person name="Sims S."/>
            <person name="Singer S.R."/>
            <person name="Sinharoy S."/>
            <person name="Sterck L."/>
            <person name="Viollet A."/>
            <person name="Wang B.B."/>
            <person name="Wang K."/>
            <person name="Wang M."/>
            <person name="Wang X."/>
            <person name="Warfsmann J."/>
            <person name="Weissenbach J."/>
            <person name="White D.D."/>
            <person name="White J.D."/>
            <person name="Wiley G.B."/>
            <person name="Wincker P."/>
            <person name="Xing Y."/>
            <person name="Yang L."/>
            <person name="Yao Z."/>
            <person name="Ying F."/>
            <person name="Zhai J."/>
            <person name="Zhou L."/>
            <person name="Zuber A."/>
            <person name="Denarie J."/>
            <person name="Dixon R.A."/>
            <person name="May G.D."/>
            <person name="Schwartz D.C."/>
            <person name="Rogers J."/>
            <person name="Quetier F."/>
            <person name="Town C.D."/>
            <person name="Roe B.A."/>
        </authorList>
    </citation>
    <scope>NUCLEOTIDE SEQUENCE [LARGE SCALE GENOMIC DNA]</scope>
    <source>
        <strain evidence="1">A17</strain>
        <strain evidence="2 3">cv. Jemalong A17</strain>
    </source>
</reference>
<reference evidence="2" key="3">
    <citation type="submission" date="2015-04" db="UniProtKB">
        <authorList>
            <consortium name="EnsemblPlants"/>
        </authorList>
    </citation>
    <scope>IDENTIFICATION</scope>
    <source>
        <strain evidence="2">cv. Jemalong A17</strain>
    </source>
</reference>
<name>A0A072UNQ5_MEDTR</name>
<dbReference type="EMBL" id="CM001220">
    <property type="protein sequence ID" value="KEH31006.1"/>
    <property type="molecule type" value="Genomic_DNA"/>
</dbReference>
<proteinExistence type="predicted"/>
<reference evidence="1 3" key="2">
    <citation type="journal article" date="2014" name="BMC Genomics">
        <title>An improved genome release (version Mt4.0) for the model legume Medicago truncatula.</title>
        <authorList>
            <person name="Tang H."/>
            <person name="Krishnakumar V."/>
            <person name="Bidwell S."/>
            <person name="Rosen B."/>
            <person name="Chan A."/>
            <person name="Zhou S."/>
            <person name="Gentzbittel L."/>
            <person name="Childs K.L."/>
            <person name="Yandell M."/>
            <person name="Gundlach H."/>
            <person name="Mayer K.F."/>
            <person name="Schwartz D.C."/>
            <person name="Town C.D."/>
        </authorList>
    </citation>
    <scope>GENOME REANNOTATION</scope>
    <source>
        <strain evidence="1">A17</strain>
        <strain evidence="2 3">cv. Jemalong A17</strain>
    </source>
</reference>
<dbReference type="Proteomes" id="UP000002051">
    <property type="component" value="Chromosome 4"/>
</dbReference>
<evidence type="ECO:0000313" key="3">
    <source>
        <dbReference type="Proteomes" id="UP000002051"/>
    </source>
</evidence>
<accession>A0A072UNQ5</accession>
<sequence length="103" mass="12201">MRLKLVNKIQHKEPLKSNGFIKHSRNWRWRNLLKGDFYRAYYRRHGIIIQYEINQTPSIIHHPSCIILKNKINQNPSIIHDLLLQASEIIELSVMTTLSRNGS</sequence>
<dbReference type="HOGENOM" id="CLU_2267755_0_0_1"/>
<evidence type="ECO:0000313" key="2">
    <source>
        <dbReference type="EnsemblPlants" id="KEH31006"/>
    </source>
</evidence>
<protein>
    <submittedName>
        <fullName evidence="1 2">Uncharacterized protein</fullName>
    </submittedName>
</protein>
<dbReference type="AlphaFoldDB" id="A0A072UNQ5"/>
<evidence type="ECO:0000313" key="1">
    <source>
        <dbReference type="EMBL" id="KEH31006.1"/>
    </source>
</evidence>
<keyword evidence="3" id="KW-1185">Reference proteome</keyword>
<dbReference type="EnsemblPlants" id="KEH31006">
    <property type="protein sequence ID" value="KEH31006"/>
    <property type="gene ID" value="MTR_4g088480"/>
</dbReference>